<proteinExistence type="predicted"/>
<accession>A0A0P9D1F2</accession>
<name>A0A0P9D1F2_9BACL</name>
<dbReference type="OrthoDB" id="9782842at2"/>
<evidence type="ECO:0008006" key="4">
    <source>
        <dbReference type="Google" id="ProtNLM"/>
    </source>
</evidence>
<dbReference type="RefSeq" id="WP_054969555.1">
    <property type="nucleotide sequence ID" value="NZ_LJCO01000052.1"/>
</dbReference>
<evidence type="ECO:0000256" key="1">
    <source>
        <dbReference type="SAM" id="Phobius"/>
    </source>
</evidence>
<keyword evidence="1" id="KW-1133">Transmembrane helix</keyword>
<feature type="transmembrane region" description="Helical" evidence="1">
    <location>
        <begin position="95"/>
        <end position="116"/>
    </location>
</feature>
<reference evidence="2 3" key="1">
    <citation type="submission" date="2015-09" db="EMBL/GenBank/DDBJ databases">
        <title>Draft genome sequence of Alicyclobacillus ferrooxydans DSM 22381.</title>
        <authorList>
            <person name="Hemp J."/>
        </authorList>
    </citation>
    <scope>NUCLEOTIDE SEQUENCE [LARGE SCALE GENOMIC DNA]</scope>
    <source>
        <strain evidence="2 3">TC-34</strain>
    </source>
</reference>
<protein>
    <recommendedName>
        <fullName evidence="4">Zinc-finger domain-containing protein</fullName>
    </recommendedName>
</protein>
<keyword evidence="1" id="KW-0812">Transmembrane</keyword>
<comment type="caution">
    <text evidence="2">The sequence shown here is derived from an EMBL/GenBank/DDBJ whole genome shotgun (WGS) entry which is preliminary data.</text>
</comment>
<evidence type="ECO:0000313" key="2">
    <source>
        <dbReference type="EMBL" id="KPV43330.1"/>
    </source>
</evidence>
<dbReference type="STRING" id="471514.AN477_12785"/>
<evidence type="ECO:0000313" key="3">
    <source>
        <dbReference type="Proteomes" id="UP000050482"/>
    </source>
</evidence>
<dbReference type="InterPro" id="IPR008964">
    <property type="entry name" value="Invasin/intimin_cell_adhesion"/>
</dbReference>
<dbReference type="SUPFAM" id="SSF49373">
    <property type="entry name" value="Invasin/intimin cell-adhesion fragments"/>
    <property type="match status" value="1"/>
</dbReference>
<dbReference type="PATRIC" id="fig|471514.4.peg.2377"/>
<dbReference type="AlphaFoldDB" id="A0A0P9D1F2"/>
<dbReference type="Proteomes" id="UP000050482">
    <property type="component" value="Unassembled WGS sequence"/>
</dbReference>
<organism evidence="2 3">
    <name type="scientific">Alicyclobacillus ferrooxydans</name>
    <dbReference type="NCBI Taxonomy" id="471514"/>
    <lineage>
        <taxon>Bacteria</taxon>
        <taxon>Bacillati</taxon>
        <taxon>Bacillota</taxon>
        <taxon>Bacilli</taxon>
        <taxon>Bacillales</taxon>
        <taxon>Alicyclobacillaceae</taxon>
        <taxon>Alicyclobacillus</taxon>
    </lineage>
</organism>
<keyword evidence="1" id="KW-0472">Membrane</keyword>
<keyword evidence="3" id="KW-1185">Reference proteome</keyword>
<dbReference type="EMBL" id="LJCO01000052">
    <property type="protein sequence ID" value="KPV43330.1"/>
    <property type="molecule type" value="Genomic_DNA"/>
</dbReference>
<gene>
    <name evidence="2" type="ORF">AN477_12785</name>
</gene>
<sequence length="502" mass="53342">MKHLQSQQAWAYIEDEMEWHQKLKYDRHLEECMDCRRLLDDTRRLQQSMIHAMDAEVPAMPPDFHAQLLDALHKDAESPAASRTLRSKHLFQRRIRYGVSSAATVVLALGIGWFTLHGKLSLPSPTPAHNSVAMGMTGDVTGHQTRKGPGGGVSHHRTNGVLENLASPAQAPANIESPGQAALATTTVPDRLNGLALFQVKTPSGQPIANAHVSVMAGGQLLATGLTGENGQVRPLQLSVPVDPVLYPLFSTAAIAEQGTMTVVVWKQGYRPVVSYDVRVFAGGSSQFSQSLTLQPAAGDPPPILAGYGFSRNGQGYQTSTVAAFVNWVKQAVTVQSVDTAAGQVQKVTSMVGTSNTAQGPGHVAVTVLNQNGRPVEGAQVAVVAGSHISGSGHTNANGVAPVIATSGIADWRFIGPWNISNLSPQITAVVVWKQGYAPAVGMYVPISSTSPTDVTVKLDSLSWRKSMGWNNLSAPSTIAPERLPTTTNAMSYLAWATGQGY</sequence>